<dbReference type="SUPFAM" id="SSF46955">
    <property type="entry name" value="Putative DNA-binding domain"/>
    <property type="match status" value="1"/>
</dbReference>
<evidence type="ECO:0000259" key="2">
    <source>
        <dbReference type="PROSITE" id="PS50937"/>
    </source>
</evidence>
<dbReference type="PANTHER" id="PTHR30204:SF96">
    <property type="entry name" value="CHROMOSOME-ANCHORING PROTEIN RACA"/>
    <property type="match status" value="1"/>
</dbReference>
<sequence length="259" mass="29413">MEVVEKESESESDEIYLSTGKLSKILNVSVRTIRYYDQIGLVHPSKKGTGGKRHYSKEDILKLQKILLLKSLNLSLEDSRSILLEQSMSAILLAHQSLLSEEIEHLTNSLKHTQSLLNLLDLQTSLHWEDLISLVANAEKEKEWNQYFSVEQQSHLKSQLPKLENRDKTTKKWINIIKRIELCLENGVSPASVEGQLILEDVDILSEETFGDDPELVEAFWEVRKSSEASAELGLYPISPAIIGFLEMATEKKCTPTDH</sequence>
<dbReference type="AlphaFoldDB" id="A0A1B1RX75"/>
<reference evidence="3" key="1">
    <citation type="submission" date="2016-10" db="EMBL/GenBank/DDBJ databases">
        <authorList>
            <person name="See-Too W.S."/>
        </authorList>
    </citation>
    <scope>NUCLEOTIDE SEQUENCE</scope>
    <source>
        <strain evidence="3">L10.15</strain>
    </source>
</reference>
<dbReference type="SMART" id="SM00422">
    <property type="entry name" value="HTH_MERR"/>
    <property type="match status" value="1"/>
</dbReference>
<dbReference type="RefSeq" id="WP_065524123.1">
    <property type="nucleotide sequence ID" value="NZ_CP016540.2"/>
</dbReference>
<dbReference type="InterPro" id="IPR047057">
    <property type="entry name" value="MerR_fam"/>
</dbReference>
<organism evidence="3 4">
    <name type="scientific">Planococcus versutus</name>
    <dbReference type="NCBI Taxonomy" id="1302659"/>
    <lineage>
        <taxon>Bacteria</taxon>
        <taxon>Bacillati</taxon>
        <taxon>Bacillota</taxon>
        <taxon>Bacilli</taxon>
        <taxon>Bacillales</taxon>
        <taxon>Caryophanaceae</taxon>
        <taxon>Planococcus</taxon>
    </lineage>
</organism>
<keyword evidence="1" id="KW-0238">DNA-binding</keyword>
<dbReference type="Gene3D" id="1.10.1660.10">
    <property type="match status" value="1"/>
</dbReference>
<dbReference type="GO" id="GO:0003677">
    <property type="term" value="F:DNA binding"/>
    <property type="evidence" value="ECO:0007669"/>
    <property type="project" value="UniProtKB-KW"/>
</dbReference>
<dbReference type="EMBL" id="CP016540">
    <property type="protein sequence ID" value="ANU25533.1"/>
    <property type="molecule type" value="Genomic_DNA"/>
</dbReference>
<dbReference type="PANTHER" id="PTHR30204">
    <property type="entry name" value="REDOX-CYCLING DRUG-SENSING TRANSCRIPTIONAL ACTIVATOR SOXR"/>
    <property type="match status" value="1"/>
</dbReference>
<proteinExistence type="predicted"/>
<protein>
    <submittedName>
        <fullName evidence="3">Transcriptional regulator</fullName>
    </submittedName>
</protein>
<feature type="domain" description="HTH merR-type" evidence="2">
    <location>
        <begin position="16"/>
        <end position="85"/>
    </location>
</feature>
<gene>
    <name evidence="3" type="ORF">I858_000385</name>
</gene>
<dbReference type="PROSITE" id="PS50937">
    <property type="entry name" value="HTH_MERR_2"/>
    <property type="match status" value="1"/>
</dbReference>
<dbReference type="GO" id="GO:0003700">
    <property type="term" value="F:DNA-binding transcription factor activity"/>
    <property type="evidence" value="ECO:0007669"/>
    <property type="project" value="InterPro"/>
</dbReference>
<dbReference type="Proteomes" id="UP000053354">
    <property type="component" value="Chromosome"/>
</dbReference>
<evidence type="ECO:0000313" key="4">
    <source>
        <dbReference type="Proteomes" id="UP000053354"/>
    </source>
</evidence>
<dbReference type="STRING" id="1302659.I858_000385"/>
<name>A0A1B1RX75_9BACL</name>
<accession>A0A1B1RX75</accession>
<evidence type="ECO:0000313" key="3">
    <source>
        <dbReference type="EMBL" id="ANU25533.1"/>
    </source>
</evidence>
<dbReference type="PROSITE" id="PS00552">
    <property type="entry name" value="HTH_MERR_1"/>
    <property type="match status" value="1"/>
</dbReference>
<dbReference type="OrthoDB" id="1894615at2"/>
<evidence type="ECO:0000256" key="1">
    <source>
        <dbReference type="ARBA" id="ARBA00023125"/>
    </source>
</evidence>
<dbReference type="InterPro" id="IPR009061">
    <property type="entry name" value="DNA-bd_dom_put_sf"/>
</dbReference>
<dbReference type="InterPro" id="IPR000551">
    <property type="entry name" value="MerR-type_HTH_dom"/>
</dbReference>
<dbReference type="KEGG" id="pll:I858_000385"/>
<keyword evidence="4" id="KW-1185">Reference proteome</keyword>
<dbReference type="Pfam" id="PF13411">
    <property type="entry name" value="MerR_1"/>
    <property type="match status" value="1"/>
</dbReference>